<evidence type="ECO:0000313" key="2">
    <source>
        <dbReference type="Proteomes" id="UP000827976"/>
    </source>
</evidence>
<gene>
    <name evidence="1" type="ORF">IHE45_10G020600</name>
</gene>
<reference evidence="2" key="1">
    <citation type="journal article" date="2022" name="Nat. Commun.">
        <title>Chromosome evolution and the genetic basis of agronomically important traits in greater yam.</title>
        <authorList>
            <person name="Bredeson J.V."/>
            <person name="Lyons J.B."/>
            <person name="Oniyinde I.O."/>
            <person name="Okereke N.R."/>
            <person name="Kolade O."/>
            <person name="Nnabue I."/>
            <person name="Nwadili C.O."/>
            <person name="Hribova E."/>
            <person name="Parker M."/>
            <person name="Nwogha J."/>
            <person name="Shu S."/>
            <person name="Carlson J."/>
            <person name="Kariba R."/>
            <person name="Muthemba S."/>
            <person name="Knop K."/>
            <person name="Barton G.J."/>
            <person name="Sherwood A.V."/>
            <person name="Lopez-Montes A."/>
            <person name="Asiedu R."/>
            <person name="Jamnadass R."/>
            <person name="Muchugi A."/>
            <person name="Goodstein D."/>
            <person name="Egesi C.N."/>
            <person name="Featherston J."/>
            <person name="Asfaw A."/>
            <person name="Simpson G.G."/>
            <person name="Dolezel J."/>
            <person name="Hendre P.S."/>
            <person name="Van Deynze A."/>
            <person name="Kumar P.L."/>
            <person name="Obidiegwu J.E."/>
            <person name="Bhattacharjee R."/>
            <person name="Rokhsar D.S."/>
        </authorList>
    </citation>
    <scope>NUCLEOTIDE SEQUENCE [LARGE SCALE GENOMIC DNA]</scope>
    <source>
        <strain evidence="2">cv. TDa95/00328</strain>
    </source>
</reference>
<proteinExistence type="predicted"/>
<name>A0ACB7VA04_DIOAL</name>
<sequence>MLLSKLVRPRILGPQLISRQQVLENELPSFFELEHRHTTSIIASYITRALNEYGILNSIFSISLDNALANNNAVDILKRNLMPIFSGVFFHPHIEKIRNCILYVRNGSHRRHEFQTFCSERGRKCKKYLIDVDHRWNSTYEMLECAYDDRDIISMFCNDKFSEDQVTNYDWEVKFKKYFGKLEPLPILSMILDPRFKIDGTFCMIDSYDKNMGLDHSFLKENYRSLFYDMYNEYHEKYGDRRAFNLSTTIESSSSGTKNRSATYVVNLINQQFFMGGSSSSSNSSTTPTSSYEINHYLNNNITNFLTSEEIDNFDILSWWKKQEHSYSVLAAMARDLLTPPISTVASESCFSAGKRVLDDRRSRMNQQTVQMCICLKDWLDAEDRLQD</sequence>
<comment type="caution">
    <text evidence="1">The sequence shown here is derived from an EMBL/GenBank/DDBJ whole genome shotgun (WGS) entry which is preliminary data.</text>
</comment>
<protein>
    <submittedName>
        <fullName evidence="1">Ribonuclease H-like protein</fullName>
    </submittedName>
</protein>
<keyword evidence="2" id="KW-1185">Reference proteome</keyword>
<dbReference type="Proteomes" id="UP000827976">
    <property type="component" value="Chromosome 10"/>
</dbReference>
<evidence type="ECO:0000313" key="1">
    <source>
        <dbReference type="EMBL" id="KAH7670359.1"/>
    </source>
</evidence>
<dbReference type="EMBL" id="CM037020">
    <property type="protein sequence ID" value="KAH7670359.1"/>
    <property type="molecule type" value="Genomic_DNA"/>
</dbReference>
<organism evidence="1 2">
    <name type="scientific">Dioscorea alata</name>
    <name type="common">Purple yam</name>
    <dbReference type="NCBI Taxonomy" id="55571"/>
    <lineage>
        <taxon>Eukaryota</taxon>
        <taxon>Viridiplantae</taxon>
        <taxon>Streptophyta</taxon>
        <taxon>Embryophyta</taxon>
        <taxon>Tracheophyta</taxon>
        <taxon>Spermatophyta</taxon>
        <taxon>Magnoliopsida</taxon>
        <taxon>Liliopsida</taxon>
        <taxon>Dioscoreales</taxon>
        <taxon>Dioscoreaceae</taxon>
        <taxon>Dioscorea</taxon>
    </lineage>
</organism>
<accession>A0ACB7VA04</accession>